<evidence type="ECO:0000313" key="1">
    <source>
        <dbReference type="EMBL" id="SVA97507.1"/>
    </source>
</evidence>
<organism evidence="1">
    <name type="scientific">marine metagenome</name>
    <dbReference type="NCBI Taxonomy" id="408172"/>
    <lineage>
        <taxon>unclassified sequences</taxon>
        <taxon>metagenomes</taxon>
        <taxon>ecological metagenomes</taxon>
    </lineage>
</organism>
<name>A0A382A8Y2_9ZZZZ</name>
<gene>
    <name evidence="1" type="ORF">METZ01_LOCUS150361</name>
</gene>
<sequence>MTVPIEAKWIKCFVETFKLSGAEEGDVVAVLSETQSREVLVKLSELALLQIGAKLFHVKLPTPPLQDPVPMRSTGATPAVQGIEQVISALATTKMVVDCTVEGMLHAPELPAILAGGTRLMMISNEHPEILERCMPNPALKPNIDRGLKMLSDAKIMRVTSAVGTSLEIDVTDASRRGGAGYVEGP</sequence>
<accession>A0A382A8Y2</accession>
<protein>
    <submittedName>
        <fullName evidence="1">Uncharacterized protein</fullName>
    </submittedName>
</protein>
<dbReference type="AlphaFoldDB" id="A0A382A8Y2"/>
<dbReference type="InterPro" id="IPR058739">
    <property type="entry name" value="NicX"/>
</dbReference>
<dbReference type="EMBL" id="UINC01024243">
    <property type="protein sequence ID" value="SVA97507.1"/>
    <property type="molecule type" value="Genomic_DNA"/>
</dbReference>
<dbReference type="Pfam" id="PF26233">
    <property type="entry name" value="NicX"/>
    <property type="match status" value="1"/>
</dbReference>
<proteinExistence type="predicted"/>
<feature type="non-terminal residue" evidence="1">
    <location>
        <position position="186"/>
    </location>
</feature>
<reference evidence="1" key="1">
    <citation type="submission" date="2018-05" db="EMBL/GenBank/DDBJ databases">
        <authorList>
            <person name="Lanie J.A."/>
            <person name="Ng W.-L."/>
            <person name="Kazmierczak K.M."/>
            <person name="Andrzejewski T.M."/>
            <person name="Davidsen T.M."/>
            <person name="Wayne K.J."/>
            <person name="Tettelin H."/>
            <person name="Glass J.I."/>
            <person name="Rusch D."/>
            <person name="Podicherti R."/>
            <person name="Tsui H.-C.T."/>
            <person name="Winkler M.E."/>
        </authorList>
    </citation>
    <scope>NUCLEOTIDE SEQUENCE</scope>
</reference>